<evidence type="ECO:0000256" key="2">
    <source>
        <dbReference type="ARBA" id="ARBA00023125"/>
    </source>
</evidence>
<name>A0A1S4BZT1_TOBAC</name>
<gene>
    <name evidence="6" type="primary">LOC107813645</name>
</gene>
<dbReference type="PROSITE" id="PS51745">
    <property type="entry name" value="PB1"/>
    <property type="match status" value="1"/>
</dbReference>
<dbReference type="RefSeq" id="XP_016494410.2">
    <property type="nucleotide sequence ID" value="XM_016638924.2"/>
</dbReference>
<dbReference type="SMART" id="SM00666">
    <property type="entry name" value="PB1"/>
    <property type="match status" value="1"/>
</dbReference>
<keyword evidence="1" id="KW-0805">Transcription regulation</keyword>
<dbReference type="Gene3D" id="3.10.20.90">
    <property type="entry name" value="Phosphatidylinositol 3-kinase Catalytic Subunit, Chain A, domain 1"/>
    <property type="match status" value="1"/>
</dbReference>
<dbReference type="Pfam" id="PF00564">
    <property type="entry name" value="PB1"/>
    <property type="match status" value="1"/>
</dbReference>
<dbReference type="GO" id="GO:0003700">
    <property type="term" value="F:DNA-binding transcription factor activity"/>
    <property type="evidence" value="ECO:0007669"/>
    <property type="project" value="InterPro"/>
</dbReference>
<dbReference type="InterPro" id="IPR000270">
    <property type="entry name" value="PB1_dom"/>
</dbReference>
<evidence type="ECO:0000256" key="1">
    <source>
        <dbReference type="ARBA" id="ARBA00023015"/>
    </source>
</evidence>
<dbReference type="SUPFAM" id="SSF54277">
    <property type="entry name" value="CAD &amp; PB1 domains"/>
    <property type="match status" value="1"/>
</dbReference>
<dbReference type="OrthoDB" id="1747617at2759"/>
<dbReference type="InterPro" id="IPR053793">
    <property type="entry name" value="PB1-like"/>
</dbReference>
<dbReference type="CDD" id="cd05992">
    <property type="entry name" value="PB1"/>
    <property type="match status" value="1"/>
</dbReference>
<dbReference type="GeneID" id="107813645"/>
<accession>A0A1S4BZT1</accession>
<dbReference type="KEGG" id="nta:107813645"/>
<proteinExistence type="predicted"/>
<evidence type="ECO:0000313" key="6">
    <source>
        <dbReference type="RefSeq" id="XP_016494410.2"/>
    </source>
</evidence>
<dbReference type="InterPro" id="IPR003035">
    <property type="entry name" value="RWP-RK_dom"/>
</dbReference>
<dbReference type="AlphaFoldDB" id="A0A1S4BZT1"/>
<dbReference type="InterPro" id="IPR045012">
    <property type="entry name" value="NLP"/>
</dbReference>
<dbReference type="STRING" id="4097.A0A1S4BZT1"/>
<sequence>MGTVLVNLSIFTMLTVVYVAAAKITAEESDFSPSPAPVPAVGMDAGAGFQLTQSGAFLLFCLILCYLYLTDSLFANPDPDSFAAFADDSDQNLFADIINTSLQEDCFPSEMGLNNQILVGIDVPLTSSVLLHSENRGEITTEPPLQDKQMQSVHVNEITVLHQNYSQPRDKSKEKDYCRISLGDLQQQFGKKRNDAAESLGENRGEITTEPPDEPLQDKQMQIVHVNETTVLHQNYSRPRGKSKEKDYCRISLGDLQQQFGKKRNDAAESLGVSPSTFKRCCRANGLAKWSCKLKVQPHTTPTLTQRVVESMATFQSDNTMSLKVSYNGVNVRFPLILSSGKNDLEAEVETRFGIQIGSFSIMYEDEDKDWILITCDLDLHHGMHILKNKGITTMKINLVNQIECDRIPNSNA</sequence>
<dbReference type="Proteomes" id="UP000790787">
    <property type="component" value="Chromosome 9"/>
</dbReference>
<dbReference type="PaxDb" id="4097-A0A1S4BZT1"/>
<keyword evidence="3" id="KW-0804">Transcription</keyword>
<dbReference type="PROSITE" id="PS51519">
    <property type="entry name" value="RWP_RK"/>
    <property type="match status" value="1"/>
</dbReference>
<keyword evidence="4" id="KW-0539">Nucleus</keyword>
<dbReference type="RefSeq" id="XP_016494410.1">
    <property type="nucleotide sequence ID" value="XM_016638924.1"/>
</dbReference>
<dbReference type="Pfam" id="PF02042">
    <property type="entry name" value="RWP-RK"/>
    <property type="match status" value="1"/>
</dbReference>
<dbReference type="PANTHER" id="PTHR32002">
    <property type="entry name" value="PROTEIN NLP8"/>
    <property type="match status" value="1"/>
</dbReference>
<evidence type="ECO:0000256" key="3">
    <source>
        <dbReference type="ARBA" id="ARBA00023163"/>
    </source>
</evidence>
<reference evidence="6" key="2">
    <citation type="submission" date="2025-08" db="UniProtKB">
        <authorList>
            <consortium name="RefSeq"/>
        </authorList>
    </citation>
    <scope>IDENTIFICATION</scope>
    <source>
        <tissue evidence="6">Leaf</tissue>
    </source>
</reference>
<keyword evidence="5" id="KW-1185">Reference proteome</keyword>
<dbReference type="GO" id="GO:0003677">
    <property type="term" value="F:DNA binding"/>
    <property type="evidence" value="ECO:0007669"/>
    <property type="project" value="UniProtKB-KW"/>
</dbReference>
<reference evidence="5" key="1">
    <citation type="journal article" date="2014" name="Nat. Commun.">
        <title>The tobacco genome sequence and its comparison with those of tomato and potato.</title>
        <authorList>
            <person name="Sierro N."/>
            <person name="Battey J.N."/>
            <person name="Ouadi S."/>
            <person name="Bakaher N."/>
            <person name="Bovet L."/>
            <person name="Willig A."/>
            <person name="Goepfert S."/>
            <person name="Peitsch M.C."/>
            <person name="Ivanov N.V."/>
        </authorList>
    </citation>
    <scope>NUCLEOTIDE SEQUENCE [LARGE SCALE GENOMIC DNA]</scope>
</reference>
<evidence type="ECO:0000256" key="4">
    <source>
        <dbReference type="ARBA" id="ARBA00023242"/>
    </source>
</evidence>
<keyword evidence="2" id="KW-0238">DNA-binding</keyword>
<evidence type="ECO:0000313" key="5">
    <source>
        <dbReference type="Proteomes" id="UP000790787"/>
    </source>
</evidence>
<organism evidence="5 6">
    <name type="scientific">Nicotiana tabacum</name>
    <name type="common">Common tobacco</name>
    <dbReference type="NCBI Taxonomy" id="4097"/>
    <lineage>
        <taxon>Eukaryota</taxon>
        <taxon>Viridiplantae</taxon>
        <taxon>Streptophyta</taxon>
        <taxon>Embryophyta</taxon>
        <taxon>Tracheophyta</taxon>
        <taxon>Spermatophyta</taxon>
        <taxon>Magnoliopsida</taxon>
        <taxon>eudicotyledons</taxon>
        <taxon>Gunneridae</taxon>
        <taxon>Pentapetalae</taxon>
        <taxon>asterids</taxon>
        <taxon>lamiids</taxon>
        <taxon>Solanales</taxon>
        <taxon>Solanaceae</taxon>
        <taxon>Nicotianoideae</taxon>
        <taxon>Nicotianeae</taxon>
        <taxon>Nicotiana</taxon>
    </lineage>
</organism>
<protein>
    <submittedName>
        <fullName evidence="6">Uncharacterized protein LOC107813645</fullName>
    </submittedName>
</protein>
<dbReference type="PANTHER" id="PTHR32002:SF62">
    <property type="entry name" value="PROTEIN NLP6-LIKE ISOFORM X1"/>
    <property type="match status" value="1"/>
</dbReference>